<dbReference type="Pfam" id="PF04403">
    <property type="entry name" value="PqiA"/>
    <property type="match status" value="1"/>
</dbReference>
<keyword evidence="3" id="KW-0997">Cell inner membrane</keyword>
<dbReference type="PANTHER" id="PTHR30462">
    <property type="entry name" value="INTERMEMBRANE TRANSPORT PROTEIN PQIB-RELATED"/>
    <property type="match status" value="1"/>
</dbReference>
<evidence type="ECO:0000256" key="2">
    <source>
        <dbReference type="ARBA" id="ARBA00022475"/>
    </source>
</evidence>
<keyword evidence="4 7" id="KW-0812">Transmembrane</keyword>
<dbReference type="AlphaFoldDB" id="A0A1H7D7R9"/>
<feature type="transmembrane region" description="Helical" evidence="7">
    <location>
        <begin position="153"/>
        <end position="173"/>
    </location>
</feature>
<comment type="subcellular location">
    <subcellularLocation>
        <location evidence="1">Cell inner membrane</location>
    </subcellularLocation>
</comment>
<evidence type="ECO:0000256" key="6">
    <source>
        <dbReference type="ARBA" id="ARBA00023136"/>
    </source>
</evidence>
<feature type="transmembrane region" description="Helical" evidence="7">
    <location>
        <begin position="59"/>
        <end position="78"/>
    </location>
</feature>
<feature type="transmembrane region" description="Helical" evidence="7">
    <location>
        <begin position="179"/>
        <end position="197"/>
    </location>
</feature>
<dbReference type="EMBL" id="FNYD01000009">
    <property type="protein sequence ID" value="SEJ95170.1"/>
    <property type="molecule type" value="Genomic_DNA"/>
</dbReference>
<evidence type="ECO:0000256" key="5">
    <source>
        <dbReference type="ARBA" id="ARBA00022989"/>
    </source>
</evidence>
<dbReference type="InterPro" id="IPR007498">
    <property type="entry name" value="PqiA-like"/>
</dbReference>
<dbReference type="PANTHER" id="PTHR30462:SF3">
    <property type="entry name" value="INTERMEMBRANE TRANSPORT PROTEIN PQIA"/>
    <property type="match status" value="1"/>
</dbReference>
<evidence type="ECO:0000256" key="7">
    <source>
        <dbReference type="SAM" id="Phobius"/>
    </source>
</evidence>
<keyword evidence="6 7" id="KW-0472">Membrane</keyword>
<dbReference type="STRING" id="1227549.SAMN05444007_109106"/>
<evidence type="ECO:0000313" key="9">
    <source>
        <dbReference type="Proteomes" id="UP000199379"/>
    </source>
</evidence>
<organism evidence="8 9">
    <name type="scientific">Cribrihabitans marinus</name>
    <dbReference type="NCBI Taxonomy" id="1227549"/>
    <lineage>
        <taxon>Bacteria</taxon>
        <taxon>Pseudomonadati</taxon>
        <taxon>Pseudomonadota</taxon>
        <taxon>Alphaproteobacteria</taxon>
        <taxon>Rhodobacterales</taxon>
        <taxon>Paracoccaceae</taxon>
        <taxon>Cribrihabitans</taxon>
    </lineage>
</organism>
<accession>A0A1H7D7R9</accession>
<evidence type="ECO:0000256" key="3">
    <source>
        <dbReference type="ARBA" id="ARBA00022519"/>
    </source>
</evidence>
<sequence>MQVHDMENARRTQTLLTARRAGLLGCRRCGAVHAAGTAGCRRCGSALASRDATSLQRVWAWWLAGLLAYIPANIYPMLLTSTFGNTLENTIIGGAIELFQHGSYFVAGVVIFASVMIPIGKFIAIGYLALTIDHPGTARGLERQHLYEVVEFIGRWSMIDVFVVAILAALVQLDFVATINPGIAAVCFALSVAFTMISAQSFDPKSLWDAYEADDT</sequence>
<reference evidence="8 9" key="1">
    <citation type="submission" date="2016-10" db="EMBL/GenBank/DDBJ databases">
        <authorList>
            <person name="de Groot N.N."/>
        </authorList>
    </citation>
    <scope>NUCLEOTIDE SEQUENCE [LARGE SCALE GENOMIC DNA]</scope>
    <source>
        <strain evidence="8 9">DSM 29340</strain>
    </source>
</reference>
<keyword evidence="5 7" id="KW-1133">Transmembrane helix</keyword>
<evidence type="ECO:0000256" key="1">
    <source>
        <dbReference type="ARBA" id="ARBA00004533"/>
    </source>
</evidence>
<dbReference type="GO" id="GO:0005886">
    <property type="term" value="C:plasma membrane"/>
    <property type="evidence" value="ECO:0007669"/>
    <property type="project" value="UniProtKB-SubCell"/>
</dbReference>
<gene>
    <name evidence="8" type="ORF">SAMN05444007_109106</name>
</gene>
<keyword evidence="9" id="KW-1185">Reference proteome</keyword>
<name>A0A1H7D7R9_9RHOB</name>
<evidence type="ECO:0000256" key="4">
    <source>
        <dbReference type="ARBA" id="ARBA00022692"/>
    </source>
</evidence>
<feature type="transmembrane region" description="Helical" evidence="7">
    <location>
        <begin position="104"/>
        <end position="132"/>
    </location>
</feature>
<dbReference type="InterPro" id="IPR051800">
    <property type="entry name" value="PqiA-PqiB_transport"/>
</dbReference>
<dbReference type="Proteomes" id="UP000199379">
    <property type="component" value="Unassembled WGS sequence"/>
</dbReference>
<keyword evidence="2" id="KW-1003">Cell membrane</keyword>
<protein>
    <submittedName>
        <fullName evidence="8">Paraquat-inducible protein A</fullName>
    </submittedName>
</protein>
<evidence type="ECO:0000313" key="8">
    <source>
        <dbReference type="EMBL" id="SEJ95170.1"/>
    </source>
</evidence>
<proteinExistence type="predicted"/>